<keyword evidence="3 13" id="KW-0521">NADP</keyword>
<comment type="caution">
    <text evidence="13">Lacks conserved residue(s) required for the propagation of feature annotation.</text>
</comment>
<evidence type="ECO:0000256" key="6">
    <source>
        <dbReference type="ARBA" id="ARBA00023098"/>
    </source>
</evidence>
<dbReference type="PANTHER" id="PTHR11728">
    <property type="entry name" value="GLYCEROL-3-PHOSPHATE DEHYDROGENASE"/>
    <property type="match status" value="1"/>
</dbReference>
<dbReference type="GO" id="GO:0006650">
    <property type="term" value="P:glycerophospholipid metabolic process"/>
    <property type="evidence" value="ECO:0007669"/>
    <property type="project" value="UniProtKB-UniRule"/>
</dbReference>
<evidence type="ECO:0000256" key="11">
    <source>
        <dbReference type="ARBA" id="ARBA00069372"/>
    </source>
</evidence>
<comment type="similarity">
    <text evidence="1 13 17">Belongs to the NAD-dependent glycerol-3-phosphate dehydrogenase family.</text>
</comment>
<dbReference type="OrthoDB" id="9812273at2"/>
<evidence type="ECO:0000313" key="20">
    <source>
        <dbReference type="EMBL" id="KFI59963.1"/>
    </source>
</evidence>
<organism evidence="20 21">
    <name type="scientific">Bifidobacterium pullorum subsp. gallinarum</name>
    <dbReference type="NCBI Taxonomy" id="78344"/>
    <lineage>
        <taxon>Bacteria</taxon>
        <taxon>Bacillati</taxon>
        <taxon>Actinomycetota</taxon>
        <taxon>Actinomycetes</taxon>
        <taxon>Bifidobacteriales</taxon>
        <taxon>Bifidobacteriaceae</taxon>
        <taxon>Bifidobacterium</taxon>
    </lineage>
</organism>
<dbReference type="EC" id="1.1.1.94" evidence="10 13"/>
<dbReference type="NCBIfam" id="NF000942">
    <property type="entry name" value="PRK00094.1-4"/>
    <property type="match status" value="1"/>
</dbReference>
<keyword evidence="13" id="KW-0547">Nucleotide-binding</keyword>
<dbReference type="PANTHER" id="PTHR11728:SF1">
    <property type="entry name" value="GLYCEROL-3-PHOSPHATE DEHYDROGENASE [NAD(+)] 2, CHLOROPLASTIC"/>
    <property type="match status" value="1"/>
</dbReference>
<feature type="binding site" evidence="16">
    <location>
        <position position="255"/>
    </location>
    <ligand>
        <name>NAD(+)</name>
        <dbReference type="ChEBI" id="CHEBI:57540"/>
    </ligand>
</feature>
<dbReference type="Pfam" id="PF07479">
    <property type="entry name" value="NAD_Gly3P_dh_C"/>
    <property type="match status" value="1"/>
</dbReference>
<evidence type="ECO:0000256" key="3">
    <source>
        <dbReference type="ARBA" id="ARBA00022857"/>
    </source>
</evidence>
<feature type="binding site" evidence="13">
    <location>
        <position position="256"/>
    </location>
    <ligand>
        <name>sn-glycerol 3-phosphate</name>
        <dbReference type="ChEBI" id="CHEBI:57597"/>
    </ligand>
</feature>
<dbReference type="FunFam" id="1.10.1040.10:FF:000001">
    <property type="entry name" value="Glycerol-3-phosphate dehydrogenase [NAD(P)+]"/>
    <property type="match status" value="1"/>
</dbReference>
<dbReference type="eggNOG" id="COG0240">
    <property type="taxonomic scope" value="Bacteria"/>
</dbReference>
<dbReference type="InterPro" id="IPR006168">
    <property type="entry name" value="G3P_DH_NAD-dep"/>
</dbReference>
<dbReference type="GO" id="GO:0046168">
    <property type="term" value="P:glycerol-3-phosphate catabolic process"/>
    <property type="evidence" value="ECO:0007669"/>
    <property type="project" value="InterPro"/>
</dbReference>
<accession>A0A087AMG3</accession>
<evidence type="ECO:0000256" key="15">
    <source>
        <dbReference type="PIRSR" id="PIRSR000114-2"/>
    </source>
</evidence>
<dbReference type="InterPro" id="IPR036291">
    <property type="entry name" value="NAD(P)-bd_dom_sf"/>
</dbReference>
<evidence type="ECO:0000256" key="12">
    <source>
        <dbReference type="ARBA" id="ARBA00080511"/>
    </source>
</evidence>
<feature type="domain" description="Glycerol-3-phosphate dehydrogenase NAD-dependent C-terminal" evidence="19">
    <location>
        <begin position="180"/>
        <end position="320"/>
    </location>
</feature>
<feature type="binding site" evidence="13">
    <location>
        <position position="191"/>
    </location>
    <ligand>
        <name>sn-glycerol 3-phosphate</name>
        <dbReference type="ChEBI" id="CHEBI:57597"/>
    </ligand>
</feature>
<dbReference type="Pfam" id="PF01210">
    <property type="entry name" value="NAD_Gly3P_dh_N"/>
    <property type="match status" value="1"/>
</dbReference>
<evidence type="ECO:0000259" key="19">
    <source>
        <dbReference type="Pfam" id="PF07479"/>
    </source>
</evidence>
<feature type="binding site" evidence="13">
    <location>
        <position position="254"/>
    </location>
    <ligand>
        <name>sn-glycerol 3-phosphate</name>
        <dbReference type="ChEBI" id="CHEBI:57597"/>
    </ligand>
</feature>
<dbReference type="UniPathway" id="UPA00940"/>
<dbReference type="SUPFAM" id="SSF48179">
    <property type="entry name" value="6-phosphogluconate dehydrogenase C-terminal domain-like"/>
    <property type="match status" value="1"/>
</dbReference>
<protein>
    <recommendedName>
        <fullName evidence="11 13">Glycerol-3-phosphate dehydrogenase [NAD(P)+]</fullName>
        <ecNumber evidence="10 13">1.1.1.94</ecNumber>
    </recommendedName>
    <alternativeName>
        <fullName evidence="13">NAD(P)(+)-dependent glycerol-3-phosphate dehydrogenase</fullName>
    </alternativeName>
    <alternativeName>
        <fullName evidence="12 13">NAD(P)H-dependent dihydroxyacetone-phosphate reductase</fullName>
    </alternativeName>
</protein>
<evidence type="ECO:0000256" key="16">
    <source>
        <dbReference type="PIRSR" id="PIRSR000114-3"/>
    </source>
</evidence>
<keyword evidence="5 13" id="KW-0520">NAD</keyword>
<feature type="binding site" evidence="16">
    <location>
        <begin position="7"/>
        <end position="12"/>
    </location>
    <ligand>
        <name>NAD(+)</name>
        <dbReference type="ChEBI" id="CHEBI:57540"/>
    </ligand>
</feature>
<evidence type="ECO:0000256" key="10">
    <source>
        <dbReference type="ARBA" id="ARBA00066687"/>
    </source>
</evidence>
<evidence type="ECO:0000256" key="1">
    <source>
        <dbReference type="ARBA" id="ARBA00011009"/>
    </source>
</evidence>
<evidence type="ECO:0000256" key="13">
    <source>
        <dbReference type="HAMAP-Rule" id="MF_00394"/>
    </source>
</evidence>
<dbReference type="InterPro" id="IPR008927">
    <property type="entry name" value="6-PGluconate_DH-like_C_sf"/>
</dbReference>
<reference evidence="20 21" key="1">
    <citation type="submission" date="2014-03" db="EMBL/GenBank/DDBJ databases">
        <title>Genomics of Bifidobacteria.</title>
        <authorList>
            <person name="Ventura M."/>
            <person name="Milani C."/>
            <person name="Lugli G.A."/>
        </authorList>
    </citation>
    <scope>NUCLEOTIDE SEQUENCE [LARGE SCALE GENOMIC DNA]</scope>
    <source>
        <strain evidence="20 21">LMG 11586</strain>
    </source>
</reference>
<feature type="binding site" evidence="13">
    <location>
        <position position="244"/>
    </location>
    <ligand>
        <name>sn-glycerol 3-phosphate</name>
        <dbReference type="ChEBI" id="CHEBI:57597"/>
    </ligand>
</feature>
<dbReference type="InterPro" id="IPR011128">
    <property type="entry name" value="G3P_DH_NAD-dep_N"/>
</dbReference>
<feature type="domain" description="Glycerol-3-phosphate dehydrogenase NAD-dependent N-terminal" evidence="18">
    <location>
        <begin position="2"/>
        <end position="160"/>
    </location>
</feature>
<dbReference type="GO" id="GO:0141152">
    <property type="term" value="F:glycerol-3-phosphate dehydrogenase (NAD+) activity"/>
    <property type="evidence" value="ECO:0007669"/>
    <property type="project" value="RHEA"/>
</dbReference>
<dbReference type="PRINTS" id="PR00077">
    <property type="entry name" value="GPDHDRGNASE"/>
</dbReference>
<feature type="binding site" evidence="13">
    <location>
        <position position="279"/>
    </location>
    <ligand>
        <name>NADPH</name>
        <dbReference type="ChEBI" id="CHEBI:57783"/>
    </ligand>
</feature>
<comment type="caution">
    <text evidence="20">The sequence shown here is derived from an EMBL/GenBank/DDBJ whole genome shotgun (WGS) entry which is preliminary data.</text>
</comment>
<dbReference type="PROSITE" id="PS00957">
    <property type="entry name" value="NAD_G3PDH"/>
    <property type="match status" value="1"/>
</dbReference>
<evidence type="ECO:0000256" key="17">
    <source>
        <dbReference type="RuleBase" id="RU000437"/>
    </source>
</evidence>
<feature type="binding site" evidence="13">
    <location>
        <position position="140"/>
    </location>
    <ligand>
        <name>NADPH</name>
        <dbReference type="ChEBI" id="CHEBI:57783"/>
    </ligand>
</feature>
<dbReference type="RefSeq" id="WP_033507856.1">
    <property type="nucleotide sequence ID" value="NZ_JGYX01000007.1"/>
</dbReference>
<comment type="pathway">
    <text evidence="13">Membrane lipid metabolism; glycerophospholipid metabolism.</text>
</comment>
<comment type="catalytic activity">
    <reaction evidence="9">
        <text>sn-glycerol 3-phosphate + NADP(+) = dihydroxyacetone phosphate + NADPH + H(+)</text>
        <dbReference type="Rhea" id="RHEA:11096"/>
        <dbReference type="ChEBI" id="CHEBI:15378"/>
        <dbReference type="ChEBI" id="CHEBI:57597"/>
        <dbReference type="ChEBI" id="CHEBI:57642"/>
        <dbReference type="ChEBI" id="CHEBI:57783"/>
        <dbReference type="ChEBI" id="CHEBI:58349"/>
        <dbReference type="EC" id="1.1.1.94"/>
    </reaction>
    <physiologicalReaction direction="right-to-left" evidence="9">
        <dbReference type="Rhea" id="RHEA:11098"/>
    </physiologicalReaction>
</comment>
<feature type="active site" description="Proton acceptor" evidence="13 14">
    <location>
        <position position="191"/>
    </location>
</feature>
<comment type="catalytic activity">
    <reaction evidence="13">
        <text>sn-glycerol 3-phosphate + NAD(+) = dihydroxyacetone phosphate + NADH + H(+)</text>
        <dbReference type="Rhea" id="RHEA:11092"/>
        <dbReference type="ChEBI" id="CHEBI:15378"/>
        <dbReference type="ChEBI" id="CHEBI:57540"/>
        <dbReference type="ChEBI" id="CHEBI:57597"/>
        <dbReference type="ChEBI" id="CHEBI:57642"/>
        <dbReference type="ChEBI" id="CHEBI:57945"/>
        <dbReference type="EC" id="1.1.1.94"/>
    </reaction>
</comment>
<proteinExistence type="inferred from homology"/>
<dbReference type="InterPro" id="IPR006109">
    <property type="entry name" value="G3P_DH_NAD-dep_C"/>
</dbReference>
<dbReference type="GO" id="GO:0005829">
    <property type="term" value="C:cytosol"/>
    <property type="evidence" value="ECO:0007669"/>
    <property type="project" value="TreeGrafter"/>
</dbReference>
<dbReference type="HAMAP" id="MF_00394">
    <property type="entry name" value="NAD_Glyc3P_dehydrog"/>
    <property type="match status" value="1"/>
</dbReference>
<evidence type="ECO:0000256" key="7">
    <source>
        <dbReference type="ARBA" id="ARBA00023209"/>
    </source>
</evidence>
<dbReference type="GO" id="GO:0008654">
    <property type="term" value="P:phospholipid biosynthetic process"/>
    <property type="evidence" value="ECO:0007669"/>
    <property type="project" value="UniProtKB-KW"/>
</dbReference>
<evidence type="ECO:0000256" key="4">
    <source>
        <dbReference type="ARBA" id="ARBA00023002"/>
    </source>
</evidence>
<feature type="binding site" evidence="13">
    <location>
        <position position="136"/>
    </location>
    <ligand>
        <name>sn-glycerol 3-phosphate</name>
        <dbReference type="ChEBI" id="CHEBI:57597"/>
    </ligand>
</feature>
<dbReference type="NCBIfam" id="NF000940">
    <property type="entry name" value="PRK00094.1-2"/>
    <property type="match status" value="1"/>
</dbReference>
<dbReference type="InterPro" id="IPR013328">
    <property type="entry name" value="6PGD_dom2"/>
</dbReference>
<keyword evidence="2 13" id="KW-0444">Lipid biosynthesis</keyword>
<feature type="binding site" evidence="13">
    <location>
        <position position="106"/>
    </location>
    <ligand>
        <name>sn-glycerol 3-phosphate</name>
        <dbReference type="ChEBI" id="CHEBI:57597"/>
    </ligand>
</feature>
<evidence type="ECO:0000256" key="5">
    <source>
        <dbReference type="ARBA" id="ARBA00023027"/>
    </source>
</evidence>
<dbReference type="Gene3D" id="3.40.50.720">
    <property type="entry name" value="NAD(P)-binding Rossmann-like Domain"/>
    <property type="match status" value="1"/>
</dbReference>
<keyword evidence="8 13" id="KW-1208">Phospholipid metabolism</keyword>
<dbReference type="GO" id="GO:0141153">
    <property type="term" value="F:glycerol-3-phosphate dehydrogenase (NADP+) activity"/>
    <property type="evidence" value="ECO:0007669"/>
    <property type="project" value="RHEA"/>
</dbReference>
<comment type="function">
    <text evidence="13">Catalyzes the reduction of the glycolytic intermediate dihydroxyacetone phosphate (DHAP) to sn-glycerol 3-phosphate (G3P), the key precursor for phospholipid synthesis.</text>
</comment>
<dbReference type="Proteomes" id="UP000029046">
    <property type="component" value="Unassembled WGS sequence"/>
</dbReference>
<keyword evidence="7 13" id="KW-0594">Phospholipid biosynthesis</keyword>
<dbReference type="GO" id="GO:0005975">
    <property type="term" value="P:carbohydrate metabolic process"/>
    <property type="evidence" value="ECO:0007669"/>
    <property type="project" value="InterPro"/>
</dbReference>
<evidence type="ECO:0000313" key="21">
    <source>
        <dbReference type="Proteomes" id="UP000029046"/>
    </source>
</evidence>
<dbReference type="Gene3D" id="1.10.1040.10">
    <property type="entry name" value="N-(1-d-carboxylethyl)-l-norvaline Dehydrogenase, domain 2"/>
    <property type="match status" value="1"/>
</dbReference>
<sequence>MKITVLGAGAWGTAFGQVLADAGNDVTMWAIEPEIVEGIRDRHRNAVRLPSVERLPENMTATGDRAEAVRGAEIIIVSIAAQAARVALEPFRDLIPGDAIVVSLMKGIERATGKRMDEVVTETLGLPEDRFAAISGPNLSKEIAAREPAATVVACTNIDNARRVAHACTTHYFKAFVTTDVIGLEMCGSLKNVIALAVGMARGAGYGENTAAMIETRGLSEMTALGKAAGADPKTFCGLAGVGDLIATCGSPLSRNYTFGANLGKGLSVEEATRVSNGVAEGVPTTDAVVALGRKLGVPTPLATAMSHVLDRGISCSEMLAELFGPDITEE</sequence>
<keyword evidence="4 13" id="KW-0560">Oxidoreductase</keyword>
<comment type="subcellular location">
    <subcellularLocation>
        <location evidence="13">Cytoplasm</location>
    </subcellularLocation>
</comment>
<feature type="binding site" evidence="13">
    <location>
        <position position="255"/>
    </location>
    <ligand>
        <name>sn-glycerol 3-phosphate</name>
        <dbReference type="ChEBI" id="CHEBI:57597"/>
    </ligand>
</feature>
<feature type="binding site" evidence="15">
    <location>
        <position position="106"/>
    </location>
    <ligand>
        <name>substrate</name>
    </ligand>
</feature>
<dbReference type="PIRSF" id="PIRSF000114">
    <property type="entry name" value="Glycerol-3-P_dh"/>
    <property type="match status" value="1"/>
</dbReference>
<gene>
    <name evidence="13" type="primary">gpsA</name>
    <name evidence="20" type="ORF">BIGA_1637</name>
</gene>
<evidence type="ECO:0000256" key="8">
    <source>
        <dbReference type="ARBA" id="ARBA00023264"/>
    </source>
</evidence>
<evidence type="ECO:0000256" key="14">
    <source>
        <dbReference type="PIRSR" id="PIRSR000114-1"/>
    </source>
</evidence>
<keyword evidence="21" id="KW-1185">Reference proteome</keyword>
<name>A0A087AMG3_9BIFI</name>
<evidence type="ECO:0000256" key="9">
    <source>
        <dbReference type="ARBA" id="ARBA00052716"/>
    </source>
</evidence>
<dbReference type="FunFam" id="3.40.50.720:FF:000019">
    <property type="entry name" value="Glycerol-3-phosphate dehydrogenase [NAD(P)+]"/>
    <property type="match status" value="1"/>
</dbReference>
<dbReference type="GO" id="GO:0051287">
    <property type="term" value="F:NAD binding"/>
    <property type="evidence" value="ECO:0007669"/>
    <property type="project" value="InterPro"/>
</dbReference>
<keyword evidence="13" id="KW-0963">Cytoplasm</keyword>
<feature type="binding site" evidence="13">
    <location>
        <position position="255"/>
    </location>
    <ligand>
        <name>NADPH</name>
        <dbReference type="ChEBI" id="CHEBI:57783"/>
    </ligand>
</feature>
<feature type="binding site" evidence="15">
    <location>
        <begin position="255"/>
        <end position="256"/>
    </location>
    <ligand>
        <name>substrate</name>
    </ligand>
</feature>
<evidence type="ECO:0000256" key="2">
    <source>
        <dbReference type="ARBA" id="ARBA00022516"/>
    </source>
</evidence>
<dbReference type="SUPFAM" id="SSF51735">
    <property type="entry name" value="NAD(P)-binding Rossmann-fold domains"/>
    <property type="match status" value="1"/>
</dbReference>
<dbReference type="EMBL" id="JGYX01000007">
    <property type="protein sequence ID" value="KFI59963.1"/>
    <property type="molecule type" value="Genomic_DNA"/>
</dbReference>
<keyword evidence="6 13" id="KW-0443">Lipid metabolism</keyword>
<feature type="binding site" evidence="13">
    <location>
        <position position="281"/>
    </location>
    <ligand>
        <name>NADPH</name>
        <dbReference type="ChEBI" id="CHEBI:57783"/>
    </ligand>
</feature>
<feature type="binding site" evidence="13">
    <location>
        <position position="106"/>
    </location>
    <ligand>
        <name>NADPH</name>
        <dbReference type="ChEBI" id="CHEBI:57783"/>
    </ligand>
</feature>
<dbReference type="GO" id="GO:0046167">
    <property type="term" value="P:glycerol-3-phosphate biosynthetic process"/>
    <property type="evidence" value="ECO:0007669"/>
    <property type="project" value="UniProtKB-UniRule"/>
</dbReference>
<evidence type="ECO:0000259" key="18">
    <source>
        <dbReference type="Pfam" id="PF01210"/>
    </source>
</evidence>
<feature type="binding site" evidence="13">
    <location>
        <position position="11"/>
    </location>
    <ligand>
        <name>NADPH</name>
        <dbReference type="ChEBI" id="CHEBI:57783"/>
    </ligand>
</feature>
<dbReference type="AlphaFoldDB" id="A0A087AMG3"/>